<dbReference type="AlphaFoldDB" id="A0A9X1B677"/>
<dbReference type="Proteomes" id="UP001138768">
    <property type="component" value="Unassembled WGS sequence"/>
</dbReference>
<dbReference type="RefSeq" id="WP_200248573.1">
    <property type="nucleotide sequence ID" value="NZ_NRRY01000052.1"/>
</dbReference>
<keyword evidence="2" id="KW-1185">Reference proteome</keyword>
<proteinExistence type="predicted"/>
<gene>
    <name evidence="1" type="ORF">CKO42_21270</name>
</gene>
<dbReference type="EMBL" id="NRRY01000052">
    <property type="protein sequence ID" value="MBK1620909.1"/>
    <property type="molecule type" value="Genomic_DNA"/>
</dbReference>
<sequence>MGWATITHPFHPLRGQRFEVLKPRQVAGTETLIVRDGERGSFSIARDWTDWGTPEPSAGLTVSAGKLALEPLVELVALITVLQNRTLEHLDE</sequence>
<name>A0A9X1B677_9GAMM</name>
<evidence type="ECO:0000313" key="2">
    <source>
        <dbReference type="Proteomes" id="UP001138768"/>
    </source>
</evidence>
<dbReference type="Pfam" id="PF17342">
    <property type="entry name" value="DUF5372"/>
    <property type="match status" value="1"/>
</dbReference>
<evidence type="ECO:0000313" key="1">
    <source>
        <dbReference type="EMBL" id="MBK1620909.1"/>
    </source>
</evidence>
<reference evidence="1 2" key="1">
    <citation type="journal article" date="2020" name="Microorganisms">
        <title>Osmotic Adaptation and Compatible Solute Biosynthesis of Phototrophic Bacteria as Revealed from Genome Analyses.</title>
        <authorList>
            <person name="Imhoff J.F."/>
            <person name="Rahn T."/>
            <person name="Kunzel S."/>
            <person name="Keller A."/>
            <person name="Neulinger S.C."/>
        </authorList>
    </citation>
    <scope>NUCLEOTIDE SEQUENCE [LARGE SCALE GENOMIC DNA]</scope>
    <source>
        <strain evidence="1 2">DSM 25653</strain>
    </source>
</reference>
<comment type="caution">
    <text evidence="1">The sequence shown here is derived from an EMBL/GenBank/DDBJ whole genome shotgun (WGS) entry which is preliminary data.</text>
</comment>
<organism evidence="1 2">
    <name type="scientific">Lamprobacter modestohalophilus</name>
    <dbReference type="NCBI Taxonomy" id="1064514"/>
    <lineage>
        <taxon>Bacteria</taxon>
        <taxon>Pseudomonadati</taxon>
        <taxon>Pseudomonadota</taxon>
        <taxon>Gammaproteobacteria</taxon>
        <taxon>Chromatiales</taxon>
        <taxon>Chromatiaceae</taxon>
        <taxon>Lamprobacter</taxon>
    </lineage>
</organism>
<dbReference type="InterPro" id="IPR035315">
    <property type="entry name" value="DUF5372"/>
</dbReference>
<accession>A0A9X1B677</accession>
<protein>
    <submittedName>
        <fullName evidence="1">Uncharacterized protein</fullName>
    </submittedName>
</protein>